<reference evidence="4" key="1">
    <citation type="submission" date="2017-02" db="EMBL/GenBank/DDBJ databases">
        <authorList>
            <person name="Dridi B."/>
        </authorList>
    </citation>
    <scope>NUCLEOTIDE SEQUENCE [LARGE SCALE GENOMIC DNA]</scope>
    <source>
        <strain evidence="4">B Co 03.10</strain>
    </source>
</reference>
<evidence type="ECO:0000313" key="3">
    <source>
        <dbReference type="EMBL" id="SLM95300.1"/>
    </source>
</evidence>
<dbReference type="Gene3D" id="3.90.550.10">
    <property type="entry name" value="Spore Coat Polysaccharide Biosynthesis Protein SpsA, Chain A"/>
    <property type="match status" value="1"/>
</dbReference>
<dbReference type="RefSeq" id="WP_087005461.1">
    <property type="nucleotide sequence ID" value="NZ_FWFF01000005.1"/>
</dbReference>
<organism evidence="3 4">
    <name type="scientific">Brevibacterium yomogidense</name>
    <dbReference type="NCBI Taxonomy" id="946573"/>
    <lineage>
        <taxon>Bacteria</taxon>
        <taxon>Bacillati</taxon>
        <taxon>Actinomycetota</taxon>
        <taxon>Actinomycetes</taxon>
        <taxon>Micrococcales</taxon>
        <taxon>Brevibacteriaceae</taxon>
        <taxon>Brevibacterium</taxon>
    </lineage>
</organism>
<feature type="domain" description="Glycosyltransferase 2-like" evidence="1">
    <location>
        <begin position="8"/>
        <end position="160"/>
    </location>
</feature>
<name>A0A1X6X868_9MICO</name>
<dbReference type="InterPro" id="IPR054028">
    <property type="entry name" value="TarS/TarP_linker"/>
</dbReference>
<feature type="domain" description="TarS/TarP linker" evidence="2">
    <location>
        <begin position="220"/>
        <end position="319"/>
    </location>
</feature>
<dbReference type="AlphaFoldDB" id="A0A1X6X868"/>
<dbReference type="Proteomes" id="UP000196581">
    <property type="component" value="Unassembled WGS sequence"/>
</dbReference>
<gene>
    <name evidence="3" type="ORF">FM105_04650</name>
</gene>
<protein>
    <submittedName>
        <fullName evidence="3">Probable glycosyl transferase</fullName>
    </submittedName>
</protein>
<sequence>MTVPIDVSVVVPVYNARPFLPAFVASLRQQSLSDYGLIAVDDGSTDGSGAYLESLQEDFPQLRVIHQENSGWAGAPRNRGIEQAKGRYIFFADPDDVLGDEQALESLVRFADEHGSDVVVPKMVASGGRTYAQGRYATTQVDADLPTVFTTLTPQKLFRRSLLVDHTVRFPEGKVRLEDGIFLSRAYLLASRVSILVDRVYYVLVHHDEGDHLSKRAIDPEAYLQSVSTMVENVDALCRDRDTANRIIAELVQRKATLGTQPKKAVNARPKRLRAWFAPQREFVERHLQAADRRSALRDEARILMDAAMDDDAEGLKEWASAYTAQYSAVDIRMVRGTLHIRGDQSSSARGATVELVERNGTTAPSTISIDVTDDNWELAIPKGQLSRPRDVRLFDVYMLVETTRGTVRRRVAADLSEPSYTFTDGRTVTVYTTVRGNLSIRVSEGLGRIARLRRRARRMLRRKR</sequence>
<accession>A0A1X6X868</accession>
<dbReference type="Pfam" id="PF22181">
    <property type="entry name" value="TarS_linker"/>
    <property type="match status" value="1"/>
</dbReference>
<dbReference type="PANTHER" id="PTHR22916:SF3">
    <property type="entry name" value="UDP-GLCNAC:BETAGAL BETA-1,3-N-ACETYLGLUCOSAMINYLTRANSFERASE-LIKE PROTEIN 1"/>
    <property type="match status" value="1"/>
</dbReference>
<evidence type="ECO:0000259" key="2">
    <source>
        <dbReference type="Pfam" id="PF22181"/>
    </source>
</evidence>
<dbReference type="EMBL" id="FWFF01000005">
    <property type="protein sequence ID" value="SLM95300.1"/>
    <property type="molecule type" value="Genomic_DNA"/>
</dbReference>
<dbReference type="CDD" id="cd00761">
    <property type="entry name" value="Glyco_tranf_GTA_type"/>
    <property type="match status" value="1"/>
</dbReference>
<dbReference type="SUPFAM" id="SSF53448">
    <property type="entry name" value="Nucleotide-diphospho-sugar transferases"/>
    <property type="match status" value="1"/>
</dbReference>
<dbReference type="InterPro" id="IPR029044">
    <property type="entry name" value="Nucleotide-diphossugar_trans"/>
</dbReference>
<dbReference type="PANTHER" id="PTHR22916">
    <property type="entry name" value="GLYCOSYLTRANSFERASE"/>
    <property type="match status" value="1"/>
</dbReference>
<keyword evidence="3" id="KW-0808">Transferase</keyword>
<evidence type="ECO:0000313" key="4">
    <source>
        <dbReference type="Proteomes" id="UP000196581"/>
    </source>
</evidence>
<dbReference type="GO" id="GO:0016758">
    <property type="term" value="F:hexosyltransferase activity"/>
    <property type="evidence" value="ECO:0007669"/>
    <property type="project" value="UniProtKB-ARBA"/>
</dbReference>
<dbReference type="Pfam" id="PF00535">
    <property type="entry name" value="Glycos_transf_2"/>
    <property type="match status" value="1"/>
</dbReference>
<evidence type="ECO:0000259" key="1">
    <source>
        <dbReference type="Pfam" id="PF00535"/>
    </source>
</evidence>
<keyword evidence="4" id="KW-1185">Reference proteome</keyword>
<proteinExistence type="predicted"/>
<dbReference type="InterPro" id="IPR001173">
    <property type="entry name" value="Glyco_trans_2-like"/>
</dbReference>